<dbReference type="PANTHER" id="PTHR36180:SF2">
    <property type="entry name" value="BRO FAMILY PROTEIN"/>
    <property type="match status" value="1"/>
</dbReference>
<name>A0A1Q9R3F5_PSEPU</name>
<comment type="caution">
    <text evidence="2">The sequence shown here is derived from an EMBL/GenBank/DDBJ whole genome shotgun (WGS) entry which is preliminary data.</text>
</comment>
<proteinExistence type="predicted"/>
<sequence length="170" mass="20037">MTTLYEPTLFTRHNRPLHTLWLESQAWFCARELGRLMGRFVDERCIGRLDPDQWRTLKLLRYGREVEALMVSESGAYTLLAHHYVPENRSLRHWLTHEVVAVLRDGQGAAGDDGPRLGQMRWGGERVVSLLYWQSEPWVRLRDMPVVVDEVGPELRETRWRGWVGRVLRF</sequence>
<gene>
    <name evidence="2" type="ORF">PSEMO_28420</name>
</gene>
<dbReference type="RefSeq" id="WP_075803980.1">
    <property type="nucleotide sequence ID" value="NZ_MKZO01000025.1"/>
</dbReference>
<dbReference type="Pfam" id="PF02498">
    <property type="entry name" value="Bro-N"/>
    <property type="match status" value="1"/>
</dbReference>
<protein>
    <recommendedName>
        <fullName evidence="1">Bro-N domain-containing protein</fullName>
    </recommendedName>
</protein>
<dbReference type="OrthoDB" id="6982796at2"/>
<accession>A0A1Q9R3F5</accession>
<evidence type="ECO:0000313" key="3">
    <source>
        <dbReference type="Proteomes" id="UP000186736"/>
    </source>
</evidence>
<evidence type="ECO:0000259" key="1">
    <source>
        <dbReference type="PROSITE" id="PS51750"/>
    </source>
</evidence>
<dbReference type="AlphaFoldDB" id="A0A1Q9R3F5"/>
<feature type="domain" description="Bro-N" evidence="1">
    <location>
        <begin position="1"/>
        <end position="107"/>
    </location>
</feature>
<dbReference type="PROSITE" id="PS51750">
    <property type="entry name" value="BRO_N"/>
    <property type="match status" value="1"/>
</dbReference>
<organism evidence="2 3">
    <name type="scientific">Pseudomonas putida</name>
    <name type="common">Arthrobacter siderocapsulatus</name>
    <dbReference type="NCBI Taxonomy" id="303"/>
    <lineage>
        <taxon>Bacteria</taxon>
        <taxon>Pseudomonadati</taxon>
        <taxon>Pseudomonadota</taxon>
        <taxon>Gammaproteobacteria</taxon>
        <taxon>Pseudomonadales</taxon>
        <taxon>Pseudomonadaceae</taxon>
        <taxon>Pseudomonas</taxon>
    </lineage>
</organism>
<dbReference type="SMART" id="SM01040">
    <property type="entry name" value="Bro-N"/>
    <property type="match status" value="1"/>
</dbReference>
<evidence type="ECO:0000313" key="2">
    <source>
        <dbReference type="EMBL" id="OLS61940.1"/>
    </source>
</evidence>
<reference evidence="2 3" key="1">
    <citation type="submission" date="2016-10" db="EMBL/GenBank/DDBJ databases">
        <title>Genome Sequence of Pseudomonas putida GM4FR.</title>
        <authorList>
            <person name="Poehlein A."/>
            <person name="Wemheuer F."/>
            <person name="Hollensteiner J."/>
            <person name="Wemheuer B."/>
        </authorList>
    </citation>
    <scope>NUCLEOTIDE SEQUENCE [LARGE SCALE GENOMIC DNA]</scope>
    <source>
        <strain evidence="2 3">GM4FR</strain>
    </source>
</reference>
<dbReference type="InterPro" id="IPR003497">
    <property type="entry name" value="BRO_N_domain"/>
</dbReference>
<dbReference type="Proteomes" id="UP000186736">
    <property type="component" value="Unassembled WGS sequence"/>
</dbReference>
<dbReference type="EMBL" id="MKZO01000025">
    <property type="protein sequence ID" value="OLS61940.1"/>
    <property type="molecule type" value="Genomic_DNA"/>
</dbReference>
<dbReference type="PANTHER" id="PTHR36180">
    <property type="entry name" value="DNA-BINDING PROTEIN-RELATED-RELATED"/>
    <property type="match status" value="1"/>
</dbReference>